<dbReference type="Proteomes" id="UP001201549">
    <property type="component" value="Unassembled WGS sequence"/>
</dbReference>
<name>A0ABT2FL66_9GAMM</name>
<dbReference type="EMBL" id="JAKOGG010000006">
    <property type="protein sequence ID" value="MCS4557080.1"/>
    <property type="molecule type" value="Genomic_DNA"/>
</dbReference>
<organism evidence="1 2">
    <name type="scientific">Shewanella electrica</name>
    <dbReference type="NCBI Taxonomy" id="515560"/>
    <lineage>
        <taxon>Bacteria</taxon>
        <taxon>Pseudomonadati</taxon>
        <taxon>Pseudomonadota</taxon>
        <taxon>Gammaproteobacteria</taxon>
        <taxon>Alteromonadales</taxon>
        <taxon>Shewanellaceae</taxon>
        <taxon>Shewanella</taxon>
    </lineage>
</organism>
<accession>A0ABT2FL66</accession>
<evidence type="ECO:0000313" key="2">
    <source>
        <dbReference type="Proteomes" id="UP001201549"/>
    </source>
</evidence>
<evidence type="ECO:0000313" key="1">
    <source>
        <dbReference type="EMBL" id="MCS4557080.1"/>
    </source>
</evidence>
<keyword evidence="2" id="KW-1185">Reference proteome</keyword>
<gene>
    <name evidence="1" type="ORF">L9G74_11555</name>
</gene>
<feature type="non-terminal residue" evidence="1">
    <location>
        <position position="1"/>
    </location>
</feature>
<protein>
    <submittedName>
        <fullName evidence="1">Uncharacterized protein</fullName>
    </submittedName>
</protein>
<reference evidence="1 2" key="1">
    <citation type="submission" date="2022-02" db="EMBL/GenBank/DDBJ databases">
        <authorList>
            <person name="Zhuang L."/>
        </authorList>
    </citation>
    <scope>NUCLEOTIDE SEQUENCE [LARGE SCALE GENOMIC DNA]</scope>
    <source>
        <strain evidence="1 2">C32</strain>
    </source>
</reference>
<reference evidence="2" key="2">
    <citation type="submission" date="2023-07" db="EMBL/GenBank/DDBJ databases">
        <title>Shewanella mangrovi sp. nov., an acetaldehyde- degrading bacterium isolated from mangrove sediment.</title>
        <authorList>
            <person name="Liu Y."/>
        </authorList>
    </citation>
    <scope>NUCLEOTIDE SEQUENCE [LARGE SCALE GENOMIC DNA]</scope>
    <source>
        <strain evidence="2">C32</strain>
    </source>
</reference>
<proteinExistence type="predicted"/>
<comment type="caution">
    <text evidence="1">The sequence shown here is derived from an EMBL/GenBank/DDBJ whole genome shotgun (WGS) entry which is preliminary data.</text>
</comment>
<sequence length="76" mass="8349">SQYEASSPLEKYHANSSNYVRDLALGIHAFGTGWIYNISGLWGVEIELKGGSLVRLGTDEPNYLCQAIMDSKGNLE</sequence>